<dbReference type="SUPFAM" id="SSF56672">
    <property type="entry name" value="DNA/RNA polymerases"/>
    <property type="match status" value="1"/>
</dbReference>
<evidence type="ECO:0000256" key="6">
    <source>
        <dbReference type="ARBA" id="ARBA00022679"/>
    </source>
</evidence>
<keyword evidence="18" id="KW-1185">Reference proteome</keyword>
<dbReference type="FunFam" id="3.40.1170.60:FF:000003">
    <property type="entry name" value="DNA polymerase eta"/>
    <property type="match status" value="1"/>
</dbReference>
<comment type="caution">
    <text evidence="17">The sequence shown here is derived from an EMBL/GenBank/DDBJ whole genome shotgun (WGS) entry which is preliminary data.</text>
</comment>
<dbReference type="FunFam" id="1.10.150.20:FF:000014">
    <property type="entry name" value="Polymerase (DNA directed), eta"/>
    <property type="match status" value="1"/>
</dbReference>
<evidence type="ECO:0000313" key="18">
    <source>
        <dbReference type="Proteomes" id="UP001172457"/>
    </source>
</evidence>
<dbReference type="InterPro" id="IPR052230">
    <property type="entry name" value="DNA_polymerase_eta"/>
</dbReference>
<keyword evidence="7" id="KW-0548">Nucleotidyltransferase</keyword>
<proteinExistence type="inferred from homology"/>
<evidence type="ECO:0000256" key="7">
    <source>
        <dbReference type="ARBA" id="ARBA00022695"/>
    </source>
</evidence>
<dbReference type="Pfam" id="PF21704">
    <property type="entry name" value="POLH-Rev1_HhH"/>
    <property type="match status" value="1"/>
</dbReference>
<dbReference type="AlphaFoldDB" id="A0AA38W794"/>
<keyword evidence="9" id="KW-0227">DNA damage</keyword>
<comment type="similarity">
    <text evidence="4">Belongs to the DNA polymerase type-Y family.</text>
</comment>
<dbReference type="InterPro" id="IPR001126">
    <property type="entry name" value="UmuC"/>
</dbReference>
<feature type="domain" description="UmuC" evidence="16">
    <location>
        <begin position="14"/>
        <end position="252"/>
    </location>
</feature>
<evidence type="ECO:0000259" key="16">
    <source>
        <dbReference type="PROSITE" id="PS50173"/>
    </source>
</evidence>
<dbReference type="GO" id="GO:0042276">
    <property type="term" value="P:error-prone translesion synthesis"/>
    <property type="evidence" value="ECO:0007669"/>
    <property type="project" value="TreeGrafter"/>
</dbReference>
<gene>
    <name evidence="17" type="ORF">OSB04_027921</name>
</gene>
<evidence type="ECO:0000256" key="4">
    <source>
        <dbReference type="ARBA" id="ARBA00010945"/>
    </source>
</evidence>
<evidence type="ECO:0000256" key="13">
    <source>
        <dbReference type="ARBA" id="ARBA00044975"/>
    </source>
</evidence>
<dbReference type="Gene3D" id="3.30.70.270">
    <property type="match status" value="1"/>
</dbReference>
<evidence type="ECO:0000256" key="12">
    <source>
        <dbReference type="ARBA" id="ARBA00023242"/>
    </source>
</evidence>
<dbReference type="PIRSF" id="PIRSF036603">
    <property type="entry name" value="DPol_eta"/>
    <property type="match status" value="1"/>
</dbReference>
<evidence type="ECO:0000256" key="1">
    <source>
        <dbReference type="ARBA" id="ARBA00001936"/>
    </source>
</evidence>
<evidence type="ECO:0000256" key="14">
    <source>
        <dbReference type="ARBA" id="ARBA00049244"/>
    </source>
</evidence>
<dbReference type="GO" id="GO:0005657">
    <property type="term" value="C:replication fork"/>
    <property type="evidence" value="ECO:0007669"/>
    <property type="project" value="TreeGrafter"/>
</dbReference>
<dbReference type="InterPro" id="IPR043128">
    <property type="entry name" value="Rev_trsase/Diguanyl_cyclase"/>
</dbReference>
<keyword evidence="11" id="KW-0234">DNA repair</keyword>
<dbReference type="FunFam" id="3.30.1490.100:FF:000006">
    <property type="entry name" value="DNA polymerase eta"/>
    <property type="match status" value="1"/>
</dbReference>
<comment type="catalytic activity">
    <reaction evidence="14">
        <text>DNA(n) + a 2'-deoxyribonucleoside 5'-triphosphate = DNA(n+1) + diphosphate</text>
        <dbReference type="Rhea" id="RHEA:22508"/>
        <dbReference type="Rhea" id="RHEA-COMP:17339"/>
        <dbReference type="Rhea" id="RHEA-COMP:17340"/>
        <dbReference type="ChEBI" id="CHEBI:33019"/>
        <dbReference type="ChEBI" id="CHEBI:61560"/>
        <dbReference type="ChEBI" id="CHEBI:173112"/>
        <dbReference type="EC" id="2.7.7.7"/>
    </reaction>
</comment>
<feature type="compositionally biased region" description="Low complexity" evidence="15">
    <location>
        <begin position="471"/>
        <end position="485"/>
    </location>
</feature>
<dbReference type="GO" id="GO:0003887">
    <property type="term" value="F:DNA-directed DNA polymerase activity"/>
    <property type="evidence" value="ECO:0007669"/>
    <property type="project" value="UniProtKB-EC"/>
</dbReference>
<feature type="region of interest" description="Disordered" evidence="15">
    <location>
        <begin position="454"/>
        <end position="506"/>
    </location>
</feature>
<dbReference type="Gene3D" id="1.10.150.20">
    <property type="entry name" value="5' to 3' exonuclease, C-terminal subdomain"/>
    <property type="match status" value="1"/>
</dbReference>
<keyword evidence="8" id="KW-0479">Metal-binding</keyword>
<dbReference type="InterPro" id="IPR043502">
    <property type="entry name" value="DNA/RNA_pol_sf"/>
</dbReference>
<dbReference type="GO" id="GO:0035861">
    <property type="term" value="C:site of double-strand break"/>
    <property type="evidence" value="ECO:0007669"/>
    <property type="project" value="TreeGrafter"/>
</dbReference>
<dbReference type="PANTHER" id="PTHR45873">
    <property type="entry name" value="DNA POLYMERASE ETA"/>
    <property type="match status" value="1"/>
</dbReference>
<keyword evidence="6" id="KW-0808">Transferase</keyword>
<evidence type="ECO:0000256" key="3">
    <source>
        <dbReference type="ARBA" id="ARBA00004123"/>
    </source>
</evidence>
<protein>
    <recommendedName>
        <fullName evidence="13">DNA polymerase eta</fullName>
        <ecNumber evidence="5">2.7.7.7</ecNumber>
    </recommendedName>
</protein>
<organism evidence="17 18">
    <name type="scientific">Centaurea solstitialis</name>
    <name type="common">yellow star-thistle</name>
    <dbReference type="NCBI Taxonomy" id="347529"/>
    <lineage>
        <taxon>Eukaryota</taxon>
        <taxon>Viridiplantae</taxon>
        <taxon>Streptophyta</taxon>
        <taxon>Embryophyta</taxon>
        <taxon>Tracheophyta</taxon>
        <taxon>Spermatophyta</taxon>
        <taxon>Magnoliopsida</taxon>
        <taxon>eudicotyledons</taxon>
        <taxon>Gunneridae</taxon>
        <taxon>Pentapetalae</taxon>
        <taxon>asterids</taxon>
        <taxon>campanulids</taxon>
        <taxon>Asterales</taxon>
        <taxon>Asteraceae</taxon>
        <taxon>Carduoideae</taxon>
        <taxon>Cardueae</taxon>
        <taxon>Centaureinae</taxon>
        <taxon>Centaurea</taxon>
    </lineage>
</organism>
<evidence type="ECO:0000256" key="10">
    <source>
        <dbReference type="ARBA" id="ARBA00022842"/>
    </source>
</evidence>
<dbReference type="EC" id="2.7.7.7" evidence="5"/>
<dbReference type="SUPFAM" id="SSF100879">
    <property type="entry name" value="Lesion bypass DNA polymerase (Y-family), little finger domain"/>
    <property type="match status" value="1"/>
</dbReference>
<dbReference type="Gene3D" id="3.30.1490.100">
    <property type="entry name" value="DNA polymerase, Y-family, little finger domain"/>
    <property type="match status" value="1"/>
</dbReference>
<evidence type="ECO:0000256" key="9">
    <source>
        <dbReference type="ARBA" id="ARBA00022763"/>
    </source>
</evidence>
<dbReference type="InterPro" id="IPR017961">
    <property type="entry name" value="DNA_pol_Y-fam_little_finger"/>
</dbReference>
<evidence type="ECO:0000256" key="2">
    <source>
        <dbReference type="ARBA" id="ARBA00001946"/>
    </source>
</evidence>
<keyword evidence="12" id="KW-0539">Nucleus</keyword>
<dbReference type="GO" id="GO:0003684">
    <property type="term" value="F:damaged DNA binding"/>
    <property type="evidence" value="ECO:0007669"/>
    <property type="project" value="InterPro"/>
</dbReference>
<dbReference type="GO" id="GO:0009411">
    <property type="term" value="P:response to UV"/>
    <property type="evidence" value="ECO:0007669"/>
    <property type="project" value="UniProtKB-ARBA"/>
</dbReference>
<dbReference type="Pfam" id="PF11799">
    <property type="entry name" value="IMS_C"/>
    <property type="match status" value="1"/>
</dbReference>
<dbReference type="GO" id="GO:0046872">
    <property type="term" value="F:metal ion binding"/>
    <property type="evidence" value="ECO:0007669"/>
    <property type="project" value="UniProtKB-KW"/>
</dbReference>
<evidence type="ECO:0000256" key="5">
    <source>
        <dbReference type="ARBA" id="ARBA00012417"/>
    </source>
</evidence>
<dbReference type="PANTHER" id="PTHR45873:SF1">
    <property type="entry name" value="DNA POLYMERASE ETA"/>
    <property type="match status" value="1"/>
</dbReference>
<dbReference type="GO" id="GO:0005634">
    <property type="term" value="C:nucleus"/>
    <property type="evidence" value="ECO:0007669"/>
    <property type="project" value="UniProtKB-SubCell"/>
</dbReference>
<keyword evidence="10" id="KW-0460">Magnesium</keyword>
<evidence type="ECO:0000313" key="17">
    <source>
        <dbReference type="EMBL" id="KAJ9541415.1"/>
    </source>
</evidence>
<dbReference type="Proteomes" id="UP001172457">
    <property type="component" value="Chromosome 7"/>
</dbReference>
<evidence type="ECO:0000256" key="8">
    <source>
        <dbReference type="ARBA" id="ARBA00022723"/>
    </source>
</evidence>
<dbReference type="GO" id="GO:0006281">
    <property type="term" value="P:DNA repair"/>
    <property type="evidence" value="ECO:0007669"/>
    <property type="project" value="UniProtKB-KW"/>
</dbReference>
<evidence type="ECO:0000256" key="11">
    <source>
        <dbReference type="ARBA" id="ARBA00023204"/>
    </source>
</evidence>
<comment type="cofactor">
    <cofactor evidence="1">
        <name>Mn(2+)</name>
        <dbReference type="ChEBI" id="CHEBI:29035"/>
    </cofactor>
</comment>
<comment type="cofactor">
    <cofactor evidence="2">
        <name>Mg(2+)</name>
        <dbReference type="ChEBI" id="CHEBI:18420"/>
    </cofactor>
</comment>
<evidence type="ECO:0000256" key="15">
    <source>
        <dbReference type="SAM" id="MobiDB-lite"/>
    </source>
</evidence>
<accession>A0AA38W794</accession>
<name>A0AA38W794_9ASTR</name>
<sequence>MPVARPESSDSRIIAHVDMDCFYVQVEQRKQPHLRGQPTAVVQYNSWKGGGLIAVGYEARKDGVKRSMRGDEAKKVCPQIHLVQVPVARGKADLSIYRNAGSEVVSILARKGRCERASIDEVYLDLTDAAETMLKDTPPESLESIDEEVLKSHVLELNSNGNDKETVREWLQRKDADHRDKLLACGAFIVAELRLQVLRETEFTCSAGIAHNKMLAKLASGMNKPAQQTIVSFASVKGLLEPLPIKKMKQLGGKLGSSLQIDLGVNTVGDLLQFSEEKLQDFYGVNTGTWLWNIARGISGEEVEGRLLPKSHGSGKTFPGPRALKTLAAVEKWLKELCEELSERLHSDLEKNKRMAHTLTLHANAYKSTDTDSHKKFPSKSCSLRYGAGKIQEDAVNLFQAGLREYLGAYVGSQCGGWGITNLSVSASKIVAIPTGTSSITRYFHCRDQFHTLPEPSDEKIVPEVEDDHLSPSSRSESHPASHQSEQQTECGGGEEVPLTDDISSFDRNENECKDEASSDFTGEVSHFSSGAESCSTQMQSELQLRLTGKESKMKYPSDGIRSHGPKRKATKEKVCFILILSCVVTLCYYEKLRTVVGTSSILRFLQSNSCSSSKQDNASALQQTQCLSSGAQEPVVMESESFPGSQNGRTTNTWNYKADEIDQSVVDELPPELQEEVRTWLRPQKHANTVKRGSSIAHYFAPSKHELRTPK</sequence>
<comment type="subcellular location">
    <subcellularLocation>
        <location evidence="3">Nucleus</location>
    </subcellularLocation>
</comment>
<dbReference type="FunFam" id="3.30.70.270:FF:000029">
    <property type="entry name" value="DNA polymerase eta"/>
    <property type="match status" value="1"/>
</dbReference>
<dbReference type="EMBL" id="JARYMX010000007">
    <property type="protein sequence ID" value="KAJ9541415.1"/>
    <property type="molecule type" value="Genomic_DNA"/>
</dbReference>
<dbReference type="PROSITE" id="PS50173">
    <property type="entry name" value="UMUC"/>
    <property type="match status" value="1"/>
</dbReference>
<dbReference type="InterPro" id="IPR036775">
    <property type="entry name" value="DNA_pol_Y-fam_lit_finger_sf"/>
</dbReference>
<dbReference type="Pfam" id="PF00817">
    <property type="entry name" value="IMS"/>
    <property type="match status" value="1"/>
</dbReference>
<dbReference type="Gene3D" id="3.40.1170.60">
    <property type="match status" value="1"/>
</dbReference>
<reference evidence="17" key="1">
    <citation type="submission" date="2023-03" db="EMBL/GenBank/DDBJ databases">
        <title>Chromosome-scale reference genome and RAD-based genetic map of yellow starthistle (Centaurea solstitialis) reveal putative structural variation and QTLs associated with invader traits.</title>
        <authorList>
            <person name="Reatini B."/>
            <person name="Cang F.A."/>
            <person name="Jiang Q."/>
            <person name="Mckibben M.T.W."/>
            <person name="Barker M.S."/>
            <person name="Rieseberg L.H."/>
            <person name="Dlugosch K.M."/>
        </authorList>
    </citation>
    <scope>NUCLEOTIDE SEQUENCE</scope>
    <source>
        <strain evidence="17">CAN-66</strain>
        <tissue evidence="17">Leaf</tissue>
    </source>
</reference>